<accession>A0A9D1NUQ1</accession>
<dbReference type="PANTHER" id="PTHR38011:SF7">
    <property type="entry name" value="2,5-DIAMINO-6-RIBOSYLAMINO-4(3H)-PYRIMIDINONE 5'-PHOSPHATE REDUCTASE"/>
    <property type="match status" value="1"/>
</dbReference>
<reference evidence="5" key="2">
    <citation type="journal article" date="2021" name="PeerJ">
        <title>Extensive microbial diversity within the chicken gut microbiome revealed by metagenomics and culture.</title>
        <authorList>
            <person name="Gilroy R."/>
            <person name="Ravi A."/>
            <person name="Getino M."/>
            <person name="Pursley I."/>
            <person name="Horton D.L."/>
            <person name="Alikhan N.F."/>
            <person name="Baker D."/>
            <person name="Gharbi K."/>
            <person name="Hall N."/>
            <person name="Watson M."/>
            <person name="Adriaenssens E.M."/>
            <person name="Foster-Nyarko E."/>
            <person name="Jarju S."/>
            <person name="Secka A."/>
            <person name="Antonio M."/>
            <person name="Oren A."/>
            <person name="Chaudhuri R.R."/>
            <person name="La Ragione R."/>
            <person name="Hildebrand F."/>
            <person name="Pallen M.J."/>
        </authorList>
    </citation>
    <scope>NUCLEOTIDE SEQUENCE</scope>
    <source>
        <strain evidence="5">ChiBcec2-4451</strain>
    </source>
</reference>
<comment type="pathway">
    <text evidence="1">Cofactor biosynthesis; riboflavin biosynthesis.</text>
</comment>
<evidence type="ECO:0000256" key="3">
    <source>
        <dbReference type="ARBA" id="ARBA00023002"/>
    </source>
</evidence>
<protein>
    <submittedName>
        <fullName evidence="5">Dihydrofolate reductase family protein</fullName>
    </submittedName>
</protein>
<sequence>MRRRAICISWNRKAEPTAGSMPWNTFITDFAGSGSEIHKQAGKDGERPDGRKRKGDFVAVSDADLYYVSVDTEGEIGWESGTFRNKGRAPAHVIEVLTEATSPAYKAYLRETGVSYIVAGKDRLDCQMAMEKLYRLFHIEKLLICGGGMVDWSFLRAGMVDELSLFLAPVSDGSQGTASLFSRMPGEENGQPVEFVLKDMEKVGEGGLRLKYLAKNARKS</sequence>
<dbReference type="GO" id="GO:0008703">
    <property type="term" value="F:5-amino-6-(5-phosphoribosylamino)uracil reductase activity"/>
    <property type="evidence" value="ECO:0007669"/>
    <property type="project" value="InterPro"/>
</dbReference>
<dbReference type="AlphaFoldDB" id="A0A9D1NUQ1"/>
<feature type="domain" description="Bacterial bifunctional deaminase-reductase C-terminal" evidence="4">
    <location>
        <begin position="99"/>
        <end position="206"/>
    </location>
</feature>
<keyword evidence="3" id="KW-0560">Oxidoreductase</keyword>
<organism evidence="5 6">
    <name type="scientific">Candidatus Pullilachnospira stercoravium</name>
    <dbReference type="NCBI Taxonomy" id="2840913"/>
    <lineage>
        <taxon>Bacteria</taxon>
        <taxon>Bacillati</taxon>
        <taxon>Bacillota</taxon>
        <taxon>Clostridia</taxon>
        <taxon>Lachnospirales</taxon>
        <taxon>Lachnospiraceae</taxon>
        <taxon>Lachnospiraceae incertae sedis</taxon>
        <taxon>Candidatus Pullilachnospira</taxon>
    </lineage>
</organism>
<evidence type="ECO:0000313" key="6">
    <source>
        <dbReference type="Proteomes" id="UP000886723"/>
    </source>
</evidence>
<dbReference type="PANTHER" id="PTHR38011">
    <property type="entry name" value="DIHYDROFOLATE REDUCTASE FAMILY PROTEIN (AFU_ORTHOLOGUE AFUA_8G06820)"/>
    <property type="match status" value="1"/>
</dbReference>
<evidence type="ECO:0000313" key="5">
    <source>
        <dbReference type="EMBL" id="HIV13232.1"/>
    </source>
</evidence>
<dbReference type="InterPro" id="IPR050765">
    <property type="entry name" value="Riboflavin_Biosynth_HTPR"/>
</dbReference>
<dbReference type="EMBL" id="DVON01000185">
    <property type="protein sequence ID" value="HIV13232.1"/>
    <property type="molecule type" value="Genomic_DNA"/>
</dbReference>
<keyword evidence="2" id="KW-0521">NADP</keyword>
<dbReference type="Gene3D" id="3.40.430.10">
    <property type="entry name" value="Dihydrofolate Reductase, subunit A"/>
    <property type="match status" value="1"/>
</dbReference>
<dbReference type="Proteomes" id="UP000886723">
    <property type="component" value="Unassembled WGS sequence"/>
</dbReference>
<evidence type="ECO:0000259" key="4">
    <source>
        <dbReference type="Pfam" id="PF01872"/>
    </source>
</evidence>
<dbReference type="Pfam" id="PF01872">
    <property type="entry name" value="RibD_C"/>
    <property type="match status" value="1"/>
</dbReference>
<dbReference type="SUPFAM" id="SSF53597">
    <property type="entry name" value="Dihydrofolate reductase-like"/>
    <property type="match status" value="1"/>
</dbReference>
<reference evidence="5" key="1">
    <citation type="submission" date="2020-10" db="EMBL/GenBank/DDBJ databases">
        <authorList>
            <person name="Gilroy R."/>
        </authorList>
    </citation>
    <scope>NUCLEOTIDE SEQUENCE</scope>
    <source>
        <strain evidence="5">ChiBcec2-4451</strain>
    </source>
</reference>
<dbReference type="GO" id="GO:0009231">
    <property type="term" value="P:riboflavin biosynthetic process"/>
    <property type="evidence" value="ECO:0007669"/>
    <property type="project" value="InterPro"/>
</dbReference>
<dbReference type="InterPro" id="IPR024072">
    <property type="entry name" value="DHFR-like_dom_sf"/>
</dbReference>
<dbReference type="InterPro" id="IPR002734">
    <property type="entry name" value="RibDG_C"/>
</dbReference>
<evidence type="ECO:0000256" key="2">
    <source>
        <dbReference type="ARBA" id="ARBA00022857"/>
    </source>
</evidence>
<gene>
    <name evidence="5" type="ORF">IAA63_08865</name>
</gene>
<comment type="caution">
    <text evidence="5">The sequence shown here is derived from an EMBL/GenBank/DDBJ whole genome shotgun (WGS) entry which is preliminary data.</text>
</comment>
<name>A0A9D1NUQ1_9FIRM</name>
<proteinExistence type="predicted"/>
<evidence type="ECO:0000256" key="1">
    <source>
        <dbReference type="ARBA" id="ARBA00005104"/>
    </source>
</evidence>